<dbReference type="Pfam" id="PF06835">
    <property type="entry name" value="LptC"/>
    <property type="match status" value="1"/>
</dbReference>
<accession>A0A1Y5SZ14</accession>
<sequence length="207" mass="22330">MQRRARQKRHYDNRHSRWVRRLKVLLPLFALAILCTLFLVADRRDGTALEFADPATLDRLLSEGRVVNPSYSGLGDDGAAVSFLADEARPDGEDAEADRILGVWTSRDGSEVSLEGDTGVLTNLSGDMRIEGDVVVTESQGYRLQSDALDIDGASKDIVSPGPVSGSGPGLTLDAGGMRVAQREGSPRVTFTDGVRVIYETQPAEGN</sequence>
<gene>
    <name evidence="1" type="ORF">PAM7066_02400</name>
</gene>
<dbReference type="InterPro" id="IPR010664">
    <property type="entry name" value="LipoPS_assembly_LptC-rel"/>
</dbReference>
<dbReference type="STRING" id="315423.SAMN04488020_106166"/>
<organism evidence="1 2">
    <name type="scientific">Palleronia marisminoris</name>
    <dbReference type="NCBI Taxonomy" id="315423"/>
    <lineage>
        <taxon>Bacteria</taxon>
        <taxon>Pseudomonadati</taxon>
        <taxon>Pseudomonadota</taxon>
        <taxon>Alphaproteobacteria</taxon>
        <taxon>Rhodobacterales</taxon>
        <taxon>Roseobacteraceae</taxon>
        <taxon>Palleronia</taxon>
    </lineage>
</organism>
<dbReference type="GO" id="GO:0015221">
    <property type="term" value="F:lipopolysaccharide transmembrane transporter activity"/>
    <property type="evidence" value="ECO:0007669"/>
    <property type="project" value="InterPro"/>
</dbReference>
<proteinExistence type="predicted"/>
<reference evidence="1 2" key="1">
    <citation type="submission" date="2017-03" db="EMBL/GenBank/DDBJ databases">
        <authorList>
            <person name="Afonso C.L."/>
            <person name="Miller P.J."/>
            <person name="Scott M.A."/>
            <person name="Spackman E."/>
            <person name="Goraichik I."/>
            <person name="Dimitrov K.M."/>
            <person name="Suarez D.L."/>
            <person name="Swayne D.E."/>
        </authorList>
    </citation>
    <scope>NUCLEOTIDE SEQUENCE [LARGE SCALE GENOMIC DNA]</scope>
    <source>
        <strain evidence="1 2">CECT 7066</strain>
    </source>
</reference>
<evidence type="ECO:0000313" key="2">
    <source>
        <dbReference type="Proteomes" id="UP000193870"/>
    </source>
</evidence>
<protein>
    <submittedName>
        <fullName evidence="1">Lipopolysaccharide-assembly, LptC-related</fullName>
    </submittedName>
</protein>
<name>A0A1Y5SZ14_9RHOB</name>
<dbReference type="InterPro" id="IPR026265">
    <property type="entry name" value="LptC"/>
</dbReference>
<dbReference type="AlphaFoldDB" id="A0A1Y5SZ14"/>
<dbReference type="EMBL" id="FWFV01000006">
    <property type="protein sequence ID" value="SLN51979.1"/>
    <property type="molecule type" value="Genomic_DNA"/>
</dbReference>
<dbReference type="OrthoDB" id="7871110at2"/>
<keyword evidence="2" id="KW-1185">Reference proteome</keyword>
<dbReference type="RefSeq" id="WP_085854370.1">
    <property type="nucleotide sequence ID" value="NZ_FOPF01000006.1"/>
</dbReference>
<dbReference type="GO" id="GO:0005886">
    <property type="term" value="C:plasma membrane"/>
    <property type="evidence" value="ECO:0007669"/>
    <property type="project" value="InterPro"/>
</dbReference>
<dbReference type="NCBIfam" id="TIGR04409">
    <property type="entry name" value="LptC_YrbK"/>
    <property type="match status" value="1"/>
</dbReference>
<dbReference type="Proteomes" id="UP000193870">
    <property type="component" value="Unassembled WGS sequence"/>
</dbReference>
<evidence type="ECO:0000313" key="1">
    <source>
        <dbReference type="EMBL" id="SLN51979.1"/>
    </source>
</evidence>
<dbReference type="Gene3D" id="2.60.450.10">
    <property type="entry name" value="Lipopolysaccharide (LPS) transport protein A like domain"/>
    <property type="match status" value="1"/>
</dbReference>